<dbReference type="EMBL" id="LR134190">
    <property type="protein sequence ID" value="VEB57169.1"/>
    <property type="molecule type" value="Genomic_DNA"/>
</dbReference>
<dbReference type="Proteomes" id="UP000269208">
    <property type="component" value="Chromosome"/>
</dbReference>
<feature type="domain" description="Pyridine nucleotide-disulphide oxidoreductase N-terminal" evidence="1">
    <location>
        <begin position="20"/>
        <end position="61"/>
    </location>
</feature>
<reference evidence="2 3" key="1">
    <citation type="submission" date="2018-12" db="EMBL/GenBank/DDBJ databases">
        <authorList>
            <consortium name="Pathogen Informatics"/>
        </authorList>
    </citation>
    <scope>NUCLEOTIDE SEQUENCE [LARGE SCALE GENOMIC DNA]</scope>
    <source>
        <strain evidence="2 3">NCTC6754</strain>
    </source>
</reference>
<dbReference type="AlphaFoldDB" id="A0A3S5DMQ1"/>
<accession>A0A3S5DMQ1</accession>
<sequence>MIFYSAPVRPTAIFSVPRSALIIGGGDVAMDVASTLKILGCPSVTCVAREELAQFPASEKEFTSTQALGVSIIDGFYGLSPSAEIK</sequence>
<dbReference type="Pfam" id="PF00070">
    <property type="entry name" value="Pyr_redox"/>
    <property type="match status" value="1"/>
</dbReference>
<dbReference type="GO" id="GO:0004159">
    <property type="term" value="F:dihydropyrimidine dehydrogenase (NAD+) activity"/>
    <property type="evidence" value="ECO:0007669"/>
    <property type="project" value="UniProtKB-EC"/>
</dbReference>
<protein>
    <submittedName>
        <fullName evidence="2">Oxidoreductase</fullName>
        <ecNumber evidence="2">1.3.1.1</ecNumber>
    </submittedName>
</protein>
<gene>
    <name evidence="2" type="primary">preT_1</name>
    <name evidence="2" type="ORF">NCTC6754_04749</name>
</gene>
<name>A0A3S5DMQ1_SALET</name>
<dbReference type="InterPro" id="IPR036188">
    <property type="entry name" value="FAD/NAD-bd_sf"/>
</dbReference>
<keyword evidence="2" id="KW-0560">Oxidoreductase</keyword>
<dbReference type="Gene3D" id="3.50.50.60">
    <property type="entry name" value="FAD/NAD(P)-binding domain"/>
    <property type="match status" value="1"/>
</dbReference>
<dbReference type="SUPFAM" id="SSF51971">
    <property type="entry name" value="Nucleotide-binding domain"/>
    <property type="match status" value="1"/>
</dbReference>
<evidence type="ECO:0000313" key="2">
    <source>
        <dbReference type="EMBL" id="VEB57169.1"/>
    </source>
</evidence>
<organism evidence="2 3">
    <name type="scientific">Salmonella enterica I</name>
    <dbReference type="NCBI Taxonomy" id="59201"/>
    <lineage>
        <taxon>Bacteria</taxon>
        <taxon>Pseudomonadati</taxon>
        <taxon>Pseudomonadota</taxon>
        <taxon>Gammaproteobacteria</taxon>
        <taxon>Enterobacterales</taxon>
        <taxon>Enterobacteriaceae</taxon>
        <taxon>Salmonella</taxon>
    </lineage>
</organism>
<evidence type="ECO:0000313" key="3">
    <source>
        <dbReference type="Proteomes" id="UP000269208"/>
    </source>
</evidence>
<dbReference type="InterPro" id="IPR039648">
    <property type="entry name" value="DHPH_N"/>
</dbReference>
<proteinExistence type="predicted"/>
<evidence type="ECO:0000259" key="1">
    <source>
        <dbReference type="Pfam" id="PF00070"/>
    </source>
</evidence>
<dbReference type="EC" id="1.3.1.1" evidence="2"/>